<evidence type="ECO:0000256" key="1">
    <source>
        <dbReference type="SAM" id="MobiDB-lite"/>
    </source>
</evidence>
<comment type="caution">
    <text evidence="3">The sequence shown here is derived from an EMBL/GenBank/DDBJ whole genome shotgun (WGS) entry which is preliminary data.</text>
</comment>
<evidence type="ECO:0000313" key="3">
    <source>
        <dbReference type="EMBL" id="GGF13934.1"/>
    </source>
</evidence>
<feature type="compositionally biased region" description="Basic and acidic residues" evidence="1">
    <location>
        <begin position="407"/>
        <end position="428"/>
    </location>
</feature>
<name>A0ABQ1UBP7_9NOCA</name>
<feature type="transmembrane region" description="Helical" evidence="2">
    <location>
        <begin position="355"/>
        <end position="376"/>
    </location>
</feature>
<evidence type="ECO:0000256" key="2">
    <source>
        <dbReference type="SAM" id="Phobius"/>
    </source>
</evidence>
<feature type="compositionally biased region" description="Basic and acidic residues" evidence="1">
    <location>
        <begin position="478"/>
        <end position="491"/>
    </location>
</feature>
<organism evidence="3 4">
    <name type="scientific">Williamsia phyllosphaerae</name>
    <dbReference type="NCBI Taxonomy" id="885042"/>
    <lineage>
        <taxon>Bacteria</taxon>
        <taxon>Bacillati</taxon>
        <taxon>Actinomycetota</taxon>
        <taxon>Actinomycetes</taxon>
        <taxon>Mycobacteriales</taxon>
        <taxon>Nocardiaceae</taxon>
        <taxon>Williamsia</taxon>
    </lineage>
</organism>
<keyword evidence="4" id="KW-1185">Reference proteome</keyword>
<dbReference type="InterPro" id="IPR021424">
    <property type="entry name" value="PorA"/>
</dbReference>
<protein>
    <submittedName>
        <fullName evidence="3">Membrane protein</fullName>
    </submittedName>
</protein>
<dbReference type="RefSeq" id="WP_188486990.1">
    <property type="nucleotide sequence ID" value="NZ_BMCS01000001.1"/>
</dbReference>
<keyword evidence="2" id="KW-1133">Transmembrane helix</keyword>
<accession>A0ABQ1UBP7</accession>
<keyword evidence="2" id="KW-0812">Transmembrane</keyword>
<reference evidence="4" key="1">
    <citation type="journal article" date="2019" name="Int. J. Syst. Evol. Microbiol.">
        <title>The Global Catalogue of Microorganisms (GCM) 10K type strain sequencing project: providing services to taxonomists for standard genome sequencing and annotation.</title>
        <authorList>
            <consortium name="The Broad Institute Genomics Platform"/>
            <consortium name="The Broad Institute Genome Sequencing Center for Infectious Disease"/>
            <person name="Wu L."/>
            <person name="Ma J."/>
        </authorList>
    </citation>
    <scope>NUCLEOTIDE SEQUENCE [LARGE SCALE GENOMIC DNA]</scope>
    <source>
        <strain evidence="4">CCM 7855</strain>
    </source>
</reference>
<evidence type="ECO:0000313" key="4">
    <source>
        <dbReference type="Proteomes" id="UP000632454"/>
    </source>
</evidence>
<proteinExistence type="predicted"/>
<feature type="transmembrane region" description="Helical" evidence="2">
    <location>
        <begin position="12"/>
        <end position="34"/>
    </location>
</feature>
<dbReference type="EMBL" id="BMCS01000001">
    <property type="protein sequence ID" value="GGF13934.1"/>
    <property type="molecule type" value="Genomic_DNA"/>
</dbReference>
<keyword evidence="2" id="KW-0472">Membrane</keyword>
<feature type="compositionally biased region" description="Polar residues" evidence="1">
    <location>
        <begin position="454"/>
        <end position="467"/>
    </location>
</feature>
<sequence length="491" mass="52784">MASGRMSVRELVGPVLIFVGALLVVVAIASPLYLVGQLEKTPMDTDFTTVASSQRPDGGTGSQALPAQILNRCSLSDTKPEVSDANLTRQQRVVVVKPANSEKVTFQAGTSTRINQVKISGETVAPSSDSTSGGGCLGALLLATKDRVTTDRSTALPALGGGGSSEVQLDASDKTVTIPDRTGLQYRFPFDVDKSKNYNYFDLTTRTSSPLKYVDSSEINGVKVFHYTQDVPEANLASLKDANGQSPQGTTLSQASSWYGGFPDIDRTQKLPADLYHKATRDLYVDPVSGTIINAREHVEEYFKISGVSDDAPAALRDYKLTNLDATFVYDQKTQESLADDAKDLASPIRLWGRWLPIVFGVLGAIALVAGVFLLLRGPRRRAATAGGDTDPYYPVATHDDDGPDDSAFRDSDYRDPGYRDPDHDGASDRPTTVFPDLRKNAGGSGGTDDDATQNIPRVTDDPSQAGWSDPDGPGSAETRRDDPWRGPDNR</sequence>
<dbReference type="Proteomes" id="UP000632454">
    <property type="component" value="Unassembled WGS sequence"/>
</dbReference>
<dbReference type="Pfam" id="PF11271">
    <property type="entry name" value="PorA"/>
    <property type="match status" value="1"/>
</dbReference>
<gene>
    <name evidence="3" type="ORF">GCM10007298_07410</name>
</gene>
<feature type="region of interest" description="Disordered" evidence="1">
    <location>
        <begin position="383"/>
        <end position="491"/>
    </location>
</feature>